<dbReference type="InterPro" id="IPR000835">
    <property type="entry name" value="HTH_MarR-typ"/>
</dbReference>
<dbReference type="Gene3D" id="1.10.10.10">
    <property type="entry name" value="Winged helix-like DNA-binding domain superfamily/Winged helix DNA-binding domain"/>
    <property type="match status" value="1"/>
</dbReference>
<protein>
    <submittedName>
        <fullName evidence="5">Transcriptional regulator, MarR family</fullName>
    </submittedName>
</protein>
<sequence length="155" mass="18030">MANLRLDGGDEEKVDFIVRTYNKSLKLLSMTFENKLTDNRISFDMFMILHFIDRAGEKRITLSEIADKQEVTKSAISRKVGTLLDLGYINQVNDSQDRRKKYLILTKKGQKVYDKNRLIFEKMLNDVADQYGSEDFTLTLQHINQIVDIIKSTMN</sequence>
<keyword evidence="6" id="KW-1185">Reference proteome</keyword>
<dbReference type="eggNOG" id="COG1846">
    <property type="taxonomic scope" value="Bacteria"/>
</dbReference>
<dbReference type="GO" id="GO:0003700">
    <property type="term" value="F:DNA-binding transcription factor activity"/>
    <property type="evidence" value="ECO:0007669"/>
    <property type="project" value="InterPro"/>
</dbReference>
<dbReference type="PANTHER" id="PTHR33164">
    <property type="entry name" value="TRANSCRIPTIONAL REGULATOR, MARR FAMILY"/>
    <property type="match status" value="1"/>
</dbReference>
<dbReference type="GO" id="GO:0003677">
    <property type="term" value="F:DNA binding"/>
    <property type="evidence" value="ECO:0007669"/>
    <property type="project" value="UniProtKB-KW"/>
</dbReference>
<dbReference type="EMBL" id="CP003137">
    <property type="protein sequence ID" value="AEV95973.1"/>
    <property type="molecule type" value="Genomic_DNA"/>
</dbReference>
<dbReference type="Proteomes" id="UP000005444">
    <property type="component" value="Chromosome"/>
</dbReference>
<dbReference type="PROSITE" id="PS01117">
    <property type="entry name" value="HTH_MARR_1"/>
    <property type="match status" value="1"/>
</dbReference>
<dbReference type="AlphaFoldDB" id="G8PBR5"/>
<evidence type="ECO:0000256" key="1">
    <source>
        <dbReference type="ARBA" id="ARBA00023015"/>
    </source>
</evidence>
<evidence type="ECO:0000313" key="5">
    <source>
        <dbReference type="EMBL" id="AEV95973.1"/>
    </source>
</evidence>
<proteinExistence type="predicted"/>
<dbReference type="PANTHER" id="PTHR33164:SF57">
    <property type="entry name" value="MARR-FAMILY TRANSCRIPTIONAL REGULATOR"/>
    <property type="match status" value="1"/>
</dbReference>
<dbReference type="PROSITE" id="PS50995">
    <property type="entry name" value="HTH_MARR_2"/>
    <property type="match status" value="1"/>
</dbReference>
<organism evidence="5 6">
    <name type="scientific">Pediococcus claussenii (strain ATCC BAA-344 / DSM 14800 / JCM 18046 / KCTC 3811 / LMG 21948 / P06)</name>
    <dbReference type="NCBI Taxonomy" id="701521"/>
    <lineage>
        <taxon>Bacteria</taxon>
        <taxon>Bacillati</taxon>
        <taxon>Bacillota</taxon>
        <taxon>Bacilli</taxon>
        <taxon>Lactobacillales</taxon>
        <taxon>Lactobacillaceae</taxon>
        <taxon>Pediococcus</taxon>
    </lineage>
</organism>
<dbReference type="RefSeq" id="WP_014216167.1">
    <property type="nucleotide sequence ID" value="NC_016605.1"/>
</dbReference>
<dbReference type="SMART" id="SM00347">
    <property type="entry name" value="HTH_MARR"/>
    <property type="match status" value="1"/>
</dbReference>
<dbReference type="Pfam" id="PF12802">
    <property type="entry name" value="MarR_2"/>
    <property type="match status" value="1"/>
</dbReference>
<name>G8PBR5_PEDCP</name>
<dbReference type="InterPro" id="IPR036390">
    <property type="entry name" value="WH_DNA-bd_sf"/>
</dbReference>
<evidence type="ECO:0000256" key="2">
    <source>
        <dbReference type="ARBA" id="ARBA00023125"/>
    </source>
</evidence>
<evidence type="ECO:0000256" key="3">
    <source>
        <dbReference type="ARBA" id="ARBA00023163"/>
    </source>
</evidence>
<keyword evidence="1" id="KW-0805">Transcription regulation</keyword>
<dbReference type="STRING" id="701521.PECL_1759"/>
<accession>G8PBR5</accession>
<dbReference type="InterPro" id="IPR036388">
    <property type="entry name" value="WH-like_DNA-bd_sf"/>
</dbReference>
<dbReference type="InterPro" id="IPR039422">
    <property type="entry name" value="MarR/SlyA-like"/>
</dbReference>
<dbReference type="PRINTS" id="PR00598">
    <property type="entry name" value="HTHMARR"/>
</dbReference>
<feature type="domain" description="HTH marR-type" evidence="4">
    <location>
        <begin position="1"/>
        <end position="148"/>
    </location>
</feature>
<keyword evidence="2" id="KW-0238">DNA-binding</keyword>
<dbReference type="GO" id="GO:0006950">
    <property type="term" value="P:response to stress"/>
    <property type="evidence" value="ECO:0007669"/>
    <property type="project" value="TreeGrafter"/>
</dbReference>
<dbReference type="HOGENOM" id="CLU_083287_9_0_9"/>
<dbReference type="KEGG" id="pce:PECL_1759"/>
<gene>
    <name evidence="5" type="ordered locus">PECL_1759</name>
</gene>
<dbReference type="InterPro" id="IPR023187">
    <property type="entry name" value="Tscrpt_reg_MarR-type_CS"/>
</dbReference>
<evidence type="ECO:0000313" key="6">
    <source>
        <dbReference type="Proteomes" id="UP000005444"/>
    </source>
</evidence>
<reference evidence="5 6" key="1">
    <citation type="journal article" date="2012" name="J. Bacteriol.">
        <title>Complete Genome Sequence of the Beer Spoilage Organism Pediococcus claussenii ATCC BAA-344T.</title>
        <authorList>
            <person name="Pittet V."/>
            <person name="Abegunde T."/>
            <person name="Marfleet T."/>
            <person name="Haakensen M."/>
            <person name="Morrow K."/>
            <person name="Jayaprakash T."/>
            <person name="Schroeder K."/>
            <person name="Trost B."/>
            <person name="Byrns S."/>
            <person name="Bergsveinson J."/>
            <person name="Kusalik A."/>
            <person name="Ziola B."/>
        </authorList>
    </citation>
    <scope>NUCLEOTIDE SEQUENCE [LARGE SCALE GENOMIC DNA]</scope>
    <source>
        <strain evidence="5 6">ATCC BAA-344</strain>
    </source>
</reference>
<dbReference type="PATRIC" id="fig|701521.8.peg.1662"/>
<evidence type="ECO:0000259" key="4">
    <source>
        <dbReference type="PROSITE" id="PS50995"/>
    </source>
</evidence>
<keyword evidence="3" id="KW-0804">Transcription</keyword>
<dbReference type="SUPFAM" id="SSF46785">
    <property type="entry name" value="Winged helix' DNA-binding domain"/>
    <property type="match status" value="1"/>
</dbReference>